<feature type="domain" description="ABC3 transporter permease C-terminal" evidence="8">
    <location>
        <begin position="288"/>
        <end position="407"/>
    </location>
</feature>
<gene>
    <name evidence="9" type="ORF">HNR73_006139</name>
</gene>
<feature type="transmembrane region" description="Helical" evidence="7">
    <location>
        <begin position="459"/>
        <end position="488"/>
    </location>
</feature>
<keyword evidence="4 7" id="KW-1133">Transmembrane helix</keyword>
<feature type="transmembrane region" description="Helical" evidence="7">
    <location>
        <begin position="336"/>
        <end position="358"/>
    </location>
</feature>
<evidence type="ECO:0000256" key="2">
    <source>
        <dbReference type="ARBA" id="ARBA00022475"/>
    </source>
</evidence>
<protein>
    <submittedName>
        <fullName evidence="9">Putative ABC transport system permease protein</fullName>
    </submittedName>
</protein>
<dbReference type="GO" id="GO:0005886">
    <property type="term" value="C:plasma membrane"/>
    <property type="evidence" value="ECO:0007669"/>
    <property type="project" value="UniProtKB-SubCell"/>
</dbReference>
<feature type="transmembrane region" description="Helical" evidence="7">
    <location>
        <begin position="427"/>
        <end position="447"/>
    </location>
</feature>
<evidence type="ECO:0000259" key="8">
    <source>
        <dbReference type="Pfam" id="PF02687"/>
    </source>
</evidence>
<sequence>MVLMFTFALQTLRSRLAGFVGAFVALMCAAAMVAACGMLLDTGLRGEIPVERYAGSPIVVAGDQMLHWNVVKDKGDGETKTKTKSKPLTERAWIPAELTATVAAVPGVAEVVPEVSFPAHLLDARGLPLSGPEDGNSWGHGISSAPLTPFAVTDGREPAVAGEIAVDTELASRAGIAAGDTVTVQSTTTPGSYTVVGLVTPESGDLAAQSTIFFADDEARSLAGHDGMLTAIGVVPTEGADLDKLGTDLSAALTGTPGQVYAGAARGPLEFVEAEGARVKLLSMGGAIGGTSLLVGVLVVVGTFALSMQQRHREIALLRAIAATPRQMRQLIGREALMVGLTAAPIGAIGGIFLAGWLRERFVGYGVIPANLELVVSPFPPIAAIAATLGAAFLAARISARHVIRIRPTEALSDAAMATPRLGVLRAIFGVLALAGGVILLIVLSGLSMEAAASPVTFFTAILLVVALALLGPVVARVAAFVCTPLLSVILRASGYLAAANARTGARRLASVITPLGLLIGLTVTILFVPTTMGDAAAGEMRDGTRADYTLAAPGPGIPPEAAATVRDLPGVDAATETVGSTVRVGQDKYRAQGVTPRNVSANLDLGVRQGSMDDFGDTSIAMSELAAEQRDATVGDQIDVTMGDGVHVTLTLVATYTRHLGFGDLTLPHAVVAAHVDNPLSSTVLISGSVTPQQIREALGSAYPTIAVLGDAEVAEARSAAASTNAEVQLLVMSLVIAFAAIAVVNTLAMATADRAREFALLRLVGTTRRQVLRMLRAETGVAVLIAAVIGTAIAVATLTAFSKGMTGAAQPSLSAVKYTAVIGGAALLAFLATALPARMALRGRPADVIGGKQ</sequence>
<organism evidence="9 10">
    <name type="scientific">Phytomonospora endophytica</name>
    <dbReference type="NCBI Taxonomy" id="714109"/>
    <lineage>
        <taxon>Bacteria</taxon>
        <taxon>Bacillati</taxon>
        <taxon>Actinomycetota</taxon>
        <taxon>Actinomycetes</taxon>
        <taxon>Micromonosporales</taxon>
        <taxon>Micromonosporaceae</taxon>
        <taxon>Phytomonospora</taxon>
    </lineage>
</organism>
<dbReference type="PANTHER" id="PTHR30572:SF4">
    <property type="entry name" value="ABC TRANSPORTER PERMEASE YTRF"/>
    <property type="match status" value="1"/>
</dbReference>
<dbReference type="EMBL" id="JACHGT010000015">
    <property type="protein sequence ID" value="MBB6038259.1"/>
    <property type="molecule type" value="Genomic_DNA"/>
</dbReference>
<keyword evidence="3 7" id="KW-0812">Transmembrane</keyword>
<feature type="transmembrane region" description="Helical" evidence="7">
    <location>
        <begin position="820"/>
        <end position="839"/>
    </location>
</feature>
<reference evidence="9 10" key="1">
    <citation type="submission" date="2020-08" db="EMBL/GenBank/DDBJ databases">
        <title>Genomic Encyclopedia of Type Strains, Phase IV (KMG-IV): sequencing the most valuable type-strain genomes for metagenomic binning, comparative biology and taxonomic classification.</title>
        <authorList>
            <person name="Goeker M."/>
        </authorList>
    </citation>
    <scope>NUCLEOTIDE SEQUENCE [LARGE SCALE GENOMIC DNA]</scope>
    <source>
        <strain evidence="9 10">YIM 65646</strain>
    </source>
</reference>
<comment type="similarity">
    <text evidence="6">Belongs to the ABC-4 integral membrane protein family.</text>
</comment>
<dbReference type="Proteomes" id="UP000548476">
    <property type="component" value="Unassembled WGS sequence"/>
</dbReference>
<keyword evidence="10" id="KW-1185">Reference proteome</keyword>
<evidence type="ECO:0000313" key="9">
    <source>
        <dbReference type="EMBL" id="MBB6038259.1"/>
    </source>
</evidence>
<proteinExistence type="inferred from homology"/>
<dbReference type="InterPro" id="IPR050250">
    <property type="entry name" value="Macrolide_Exporter_MacB"/>
</dbReference>
<dbReference type="InterPro" id="IPR003838">
    <property type="entry name" value="ABC3_permease_C"/>
</dbReference>
<dbReference type="PANTHER" id="PTHR30572">
    <property type="entry name" value="MEMBRANE COMPONENT OF TRANSPORTER-RELATED"/>
    <property type="match status" value="1"/>
</dbReference>
<feature type="transmembrane region" description="Helical" evidence="7">
    <location>
        <begin position="731"/>
        <end position="754"/>
    </location>
</feature>
<name>A0A841G0Q1_9ACTN</name>
<evidence type="ECO:0000256" key="4">
    <source>
        <dbReference type="ARBA" id="ARBA00022989"/>
    </source>
</evidence>
<evidence type="ECO:0000256" key="1">
    <source>
        <dbReference type="ARBA" id="ARBA00004651"/>
    </source>
</evidence>
<feature type="transmembrane region" description="Helical" evidence="7">
    <location>
        <begin position="281"/>
        <end position="306"/>
    </location>
</feature>
<evidence type="ECO:0000256" key="6">
    <source>
        <dbReference type="ARBA" id="ARBA00038076"/>
    </source>
</evidence>
<keyword evidence="5 7" id="KW-0472">Membrane</keyword>
<keyword evidence="2" id="KW-1003">Cell membrane</keyword>
<evidence type="ECO:0000256" key="7">
    <source>
        <dbReference type="SAM" id="Phobius"/>
    </source>
</evidence>
<accession>A0A841G0Q1</accession>
<feature type="transmembrane region" description="Helical" evidence="7">
    <location>
        <begin position="781"/>
        <end position="800"/>
    </location>
</feature>
<dbReference type="AlphaFoldDB" id="A0A841G0Q1"/>
<comment type="subcellular location">
    <subcellularLocation>
        <location evidence="1">Cell membrane</location>
        <topology evidence="1">Multi-pass membrane protein</topology>
    </subcellularLocation>
</comment>
<feature type="transmembrane region" description="Helical" evidence="7">
    <location>
        <begin position="378"/>
        <end position="398"/>
    </location>
</feature>
<feature type="transmembrane region" description="Helical" evidence="7">
    <location>
        <begin position="509"/>
        <end position="529"/>
    </location>
</feature>
<dbReference type="Pfam" id="PF02687">
    <property type="entry name" value="FtsX"/>
    <property type="match status" value="2"/>
</dbReference>
<evidence type="ECO:0000256" key="3">
    <source>
        <dbReference type="ARBA" id="ARBA00022692"/>
    </source>
</evidence>
<dbReference type="GO" id="GO:0022857">
    <property type="term" value="F:transmembrane transporter activity"/>
    <property type="evidence" value="ECO:0007669"/>
    <property type="project" value="TreeGrafter"/>
</dbReference>
<comment type="caution">
    <text evidence="9">The sequence shown here is derived from an EMBL/GenBank/DDBJ whole genome shotgun (WGS) entry which is preliminary data.</text>
</comment>
<evidence type="ECO:0000256" key="5">
    <source>
        <dbReference type="ARBA" id="ARBA00023136"/>
    </source>
</evidence>
<feature type="domain" description="ABC3 transporter permease C-terminal" evidence="8">
    <location>
        <begin position="732"/>
        <end position="844"/>
    </location>
</feature>
<evidence type="ECO:0000313" key="10">
    <source>
        <dbReference type="Proteomes" id="UP000548476"/>
    </source>
</evidence>